<dbReference type="Proteomes" id="UP001321473">
    <property type="component" value="Unassembled WGS sequence"/>
</dbReference>
<dbReference type="AlphaFoldDB" id="A0AAQ4D022"/>
<comment type="caution">
    <text evidence="1">The sequence shown here is derived from an EMBL/GenBank/DDBJ whole genome shotgun (WGS) entry which is preliminary data.</text>
</comment>
<accession>A0AAQ4D022</accession>
<gene>
    <name evidence="1" type="ORF">V5799_001487</name>
</gene>
<reference evidence="1 2" key="1">
    <citation type="journal article" date="2023" name="Arcadia Sci">
        <title>De novo assembly of a long-read Amblyomma americanum tick genome.</title>
        <authorList>
            <person name="Chou S."/>
            <person name="Poskanzer K.E."/>
            <person name="Rollins M."/>
            <person name="Thuy-Boun P.S."/>
        </authorList>
    </citation>
    <scope>NUCLEOTIDE SEQUENCE [LARGE SCALE GENOMIC DNA]</scope>
    <source>
        <strain evidence="1">F_SG_1</strain>
        <tissue evidence="1">Salivary glands</tissue>
    </source>
</reference>
<dbReference type="Gene3D" id="2.130.10.10">
    <property type="entry name" value="YVTN repeat-like/Quinoprotein amine dehydrogenase"/>
    <property type="match status" value="1"/>
</dbReference>
<keyword evidence="2" id="KW-1185">Reference proteome</keyword>
<evidence type="ECO:0000313" key="1">
    <source>
        <dbReference type="EMBL" id="KAK8755812.1"/>
    </source>
</evidence>
<proteinExistence type="predicted"/>
<evidence type="ECO:0000313" key="2">
    <source>
        <dbReference type="Proteomes" id="UP001321473"/>
    </source>
</evidence>
<name>A0AAQ4D022_AMBAM</name>
<dbReference type="InterPro" id="IPR015943">
    <property type="entry name" value="WD40/YVTN_repeat-like_dom_sf"/>
</dbReference>
<dbReference type="EMBL" id="JARKHS020036599">
    <property type="protein sequence ID" value="KAK8755812.1"/>
    <property type="molecule type" value="Genomic_DNA"/>
</dbReference>
<organism evidence="1 2">
    <name type="scientific">Amblyomma americanum</name>
    <name type="common">Lone star tick</name>
    <dbReference type="NCBI Taxonomy" id="6943"/>
    <lineage>
        <taxon>Eukaryota</taxon>
        <taxon>Metazoa</taxon>
        <taxon>Ecdysozoa</taxon>
        <taxon>Arthropoda</taxon>
        <taxon>Chelicerata</taxon>
        <taxon>Arachnida</taxon>
        <taxon>Acari</taxon>
        <taxon>Parasitiformes</taxon>
        <taxon>Ixodida</taxon>
        <taxon>Ixodoidea</taxon>
        <taxon>Ixodidae</taxon>
        <taxon>Amblyomminae</taxon>
        <taxon>Amblyomma</taxon>
    </lineage>
</organism>
<protein>
    <submittedName>
        <fullName evidence="1">Uncharacterized protein</fullName>
    </submittedName>
</protein>
<sequence>MLLAKPSSQKSLQLSEFKAAQTPLHKVVHISSSEQDDIVVVTGRNTVYLLSAGNLSLQATCSAKYKCDHMLCSSSSQDCDHKIPEVNEPLEMMSLSNNVPSKGKQQ</sequence>